<dbReference type="Pfam" id="PF00455">
    <property type="entry name" value="DeoRC"/>
    <property type="match status" value="1"/>
</dbReference>
<dbReference type="PANTHER" id="PTHR30363">
    <property type="entry name" value="HTH-TYPE TRANSCRIPTIONAL REGULATOR SRLR-RELATED"/>
    <property type="match status" value="1"/>
</dbReference>
<keyword evidence="3" id="KW-0804">Transcription</keyword>
<dbReference type="PRINTS" id="PR00037">
    <property type="entry name" value="HTHLACR"/>
</dbReference>
<evidence type="ECO:0000259" key="4">
    <source>
        <dbReference type="PROSITE" id="PS51000"/>
    </source>
</evidence>
<dbReference type="PROSITE" id="PS00894">
    <property type="entry name" value="HTH_DEOR_1"/>
    <property type="match status" value="1"/>
</dbReference>
<dbReference type="SUPFAM" id="SSF46785">
    <property type="entry name" value="Winged helix' DNA-binding domain"/>
    <property type="match status" value="1"/>
</dbReference>
<comment type="caution">
    <text evidence="5">The sequence shown here is derived from an EMBL/GenBank/DDBJ whole genome shotgun (WGS) entry which is preliminary data.</text>
</comment>
<dbReference type="EMBL" id="JACXIY010000038">
    <property type="protein sequence ID" value="MBD2871912.1"/>
    <property type="molecule type" value="Genomic_DNA"/>
</dbReference>
<dbReference type="AlphaFoldDB" id="A0A927CRN9"/>
<dbReference type="SUPFAM" id="SSF100950">
    <property type="entry name" value="NagB/RpiA/CoA transferase-like"/>
    <property type="match status" value="1"/>
</dbReference>
<dbReference type="PANTHER" id="PTHR30363:SF44">
    <property type="entry name" value="AGA OPERON TRANSCRIPTIONAL REPRESSOR-RELATED"/>
    <property type="match status" value="1"/>
</dbReference>
<evidence type="ECO:0000256" key="2">
    <source>
        <dbReference type="ARBA" id="ARBA00023125"/>
    </source>
</evidence>
<dbReference type="Pfam" id="PF08220">
    <property type="entry name" value="HTH_DeoR"/>
    <property type="match status" value="1"/>
</dbReference>
<keyword evidence="1" id="KW-0805">Transcription regulation</keyword>
<dbReference type="InterPro" id="IPR014036">
    <property type="entry name" value="DeoR-like_C"/>
</dbReference>
<dbReference type="GO" id="GO:0003700">
    <property type="term" value="F:DNA-binding transcription factor activity"/>
    <property type="evidence" value="ECO:0007669"/>
    <property type="project" value="InterPro"/>
</dbReference>
<dbReference type="PROSITE" id="PS51000">
    <property type="entry name" value="HTH_DEOR_2"/>
    <property type="match status" value="1"/>
</dbReference>
<dbReference type="InterPro" id="IPR018356">
    <property type="entry name" value="Tscrpt_reg_HTH_DeoR_CS"/>
</dbReference>
<evidence type="ECO:0000256" key="3">
    <source>
        <dbReference type="ARBA" id="ARBA00023163"/>
    </source>
</evidence>
<dbReference type="SMART" id="SM00420">
    <property type="entry name" value="HTH_DEOR"/>
    <property type="match status" value="1"/>
</dbReference>
<dbReference type="InterPro" id="IPR036390">
    <property type="entry name" value="WH_DNA-bd_sf"/>
</dbReference>
<proteinExistence type="predicted"/>
<protein>
    <submittedName>
        <fullName evidence="5">DeoR/GlpR transcriptional regulator</fullName>
    </submittedName>
</protein>
<accession>A0A927CRN9</accession>
<dbReference type="SMART" id="SM01134">
    <property type="entry name" value="DeoRC"/>
    <property type="match status" value="1"/>
</dbReference>
<dbReference type="GO" id="GO:0003677">
    <property type="term" value="F:DNA binding"/>
    <property type="evidence" value="ECO:0007669"/>
    <property type="project" value="UniProtKB-KW"/>
</dbReference>
<name>A0A927CRN9_9BACL</name>
<dbReference type="Proteomes" id="UP000632125">
    <property type="component" value="Unassembled WGS sequence"/>
</dbReference>
<reference evidence="5" key="1">
    <citation type="submission" date="2020-09" db="EMBL/GenBank/DDBJ databases">
        <title>A novel bacterium of genus Paenibacillus, isolated from South China Sea.</title>
        <authorList>
            <person name="Huang H."/>
            <person name="Mo K."/>
            <person name="Hu Y."/>
        </authorList>
    </citation>
    <scope>NUCLEOTIDE SEQUENCE</scope>
    <source>
        <strain evidence="5">IB182493</strain>
    </source>
</reference>
<organism evidence="5 6">
    <name type="scientific">Paenibacillus arenilitoris</name>
    <dbReference type="NCBI Taxonomy" id="2772299"/>
    <lineage>
        <taxon>Bacteria</taxon>
        <taxon>Bacillati</taxon>
        <taxon>Bacillota</taxon>
        <taxon>Bacilli</taxon>
        <taxon>Bacillales</taxon>
        <taxon>Paenibacillaceae</taxon>
        <taxon>Paenibacillus</taxon>
    </lineage>
</organism>
<evidence type="ECO:0000313" key="5">
    <source>
        <dbReference type="EMBL" id="MBD2871912.1"/>
    </source>
</evidence>
<evidence type="ECO:0000256" key="1">
    <source>
        <dbReference type="ARBA" id="ARBA00023015"/>
    </source>
</evidence>
<keyword evidence="6" id="KW-1185">Reference proteome</keyword>
<feature type="domain" description="HTH deoR-type" evidence="4">
    <location>
        <begin position="3"/>
        <end position="58"/>
    </location>
</feature>
<gene>
    <name evidence="5" type="ORF">IDH41_25365</name>
</gene>
<dbReference type="InterPro" id="IPR050313">
    <property type="entry name" value="Carb_Metab_HTH_regulators"/>
</dbReference>
<dbReference type="RefSeq" id="WP_190866144.1">
    <property type="nucleotide sequence ID" value="NZ_JACXIY010000038.1"/>
</dbReference>
<keyword evidence="2" id="KW-0238">DNA-binding</keyword>
<evidence type="ECO:0000313" key="6">
    <source>
        <dbReference type="Proteomes" id="UP000632125"/>
    </source>
</evidence>
<dbReference type="InterPro" id="IPR036388">
    <property type="entry name" value="WH-like_DNA-bd_sf"/>
</dbReference>
<dbReference type="Gene3D" id="1.10.10.10">
    <property type="entry name" value="Winged helix-like DNA-binding domain superfamily/Winged helix DNA-binding domain"/>
    <property type="match status" value="1"/>
</dbReference>
<dbReference type="InterPro" id="IPR001034">
    <property type="entry name" value="DeoR_HTH"/>
</dbReference>
<dbReference type="InterPro" id="IPR037171">
    <property type="entry name" value="NagB/RpiA_transferase-like"/>
</dbReference>
<sequence length="254" mass="28758">MFANERRMKIMELLEQKTSVTVSELMKRFGVSIETVRRDLEYLESQQALKRVHGGAVSNQKMKRFASLESRMSENRELKRQLAGIAIRYIREDDTIALDTGSTAMELAPLLKEHFRRLTVVTNSPEVFGALTDAEGFELIQIGGQYLRGEKAFYGHMALDAVNRLHVAKAFVFPSAVSLRHGVGVFVHELFDIQRAYIHNADEVFILADSSKFEIAATVKLCDVSPSHTIITDRELPEPIYSLYKKNAIPIVKE</sequence>